<keyword evidence="5 8" id="KW-1133">Transmembrane helix</keyword>
<evidence type="ECO:0000256" key="6">
    <source>
        <dbReference type="ARBA" id="ARBA00023136"/>
    </source>
</evidence>
<dbReference type="SUPFAM" id="SSF103473">
    <property type="entry name" value="MFS general substrate transporter"/>
    <property type="match status" value="1"/>
</dbReference>
<keyword evidence="3" id="KW-1003">Cell membrane</keyword>
<dbReference type="EMBL" id="CU928158">
    <property type="protein sequence ID" value="CAQ87989.1"/>
    <property type="molecule type" value="Genomic_DNA"/>
</dbReference>
<feature type="compositionally biased region" description="Polar residues" evidence="7">
    <location>
        <begin position="28"/>
        <end position="40"/>
    </location>
</feature>
<keyword evidence="6 8" id="KW-0472">Membrane</keyword>
<feature type="transmembrane region" description="Helical" evidence="8">
    <location>
        <begin position="390"/>
        <end position="411"/>
    </location>
</feature>
<keyword evidence="2" id="KW-0813">Transport</keyword>
<sequence>MSCSKNVNGLHEQEGNYAYSSLLVSQQKHLPSDPTGNQVSGRRDTVTRTQQKPATEVEKSAIRKISIRLVPFVALMFFINFLDRTAISFAGPNGMMQDLGLQVAQFGLASGIFFIGYILLEVPSNLALHRYGARRWLARIMVSWGIVSLLFTWVSNVEGLYILRLLLGVAEAGFFPGAIFFLSAWVPARHRSKILALFYLAQPLTVVFGAPLAAWFINQHGLFGLEGWRVMFLGVSIPAIVVGVIAWFYLIDKPNDAKWLTALEKQWLNTELAREDAQKSSAANHSLRSVMSNGRVWVLCLIYFGFVYGLYALAFFLPTIIGGFQSQFNVTFGVMEKGLITGAPYLVAAIVMYFWSRDVTRRGCKTWHIALPALVGAISVPTALYMDTPFATMVVISLTASAIFAALPNFWTLPTQFLSGASAAAAVALINTLGNVAGFSAGYITGALHDVTHSYLAPMMVVGGFMLLSAILMLVLSRIPHTSSAADVKMKRAGEH</sequence>
<proteinExistence type="predicted"/>
<dbReference type="InterPro" id="IPR020846">
    <property type="entry name" value="MFS_dom"/>
</dbReference>
<dbReference type="PANTHER" id="PTHR43791">
    <property type="entry name" value="PERMEASE-RELATED"/>
    <property type="match status" value="1"/>
</dbReference>
<evidence type="ECO:0000256" key="8">
    <source>
        <dbReference type="SAM" id="Phobius"/>
    </source>
</evidence>
<feature type="transmembrane region" description="Helical" evidence="8">
    <location>
        <begin position="456"/>
        <end position="476"/>
    </location>
</feature>
<evidence type="ECO:0000256" key="3">
    <source>
        <dbReference type="ARBA" id="ARBA00022475"/>
    </source>
</evidence>
<feature type="transmembrane region" description="Helical" evidence="8">
    <location>
        <begin position="194"/>
        <end position="217"/>
    </location>
</feature>
<keyword evidence="11" id="KW-1185">Reference proteome</keyword>
<evidence type="ECO:0000256" key="1">
    <source>
        <dbReference type="ARBA" id="ARBA00004141"/>
    </source>
</evidence>
<feature type="transmembrane region" description="Helical" evidence="8">
    <location>
        <begin position="367"/>
        <end position="384"/>
    </location>
</feature>
<feature type="domain" description="Major facilitator superfamily (MFS) profile" evidence="9">
    <location>
        <begin position="69"/>
        <end position="481"/>
    </location>
</feature>
<evidence type="ECO:0000313" key="11">
    <source>
        <dbReference type="Proteomes" id="UP000000745"/>
    </source>
</evidence>
<dbReference type="GO" id="GO:0016020">
    <property type="term" value="C:membrane"/>
    <property type="evidence" value="ECO:0007669"/>
    <property type="project" value="UniProtKB-SubCell"/>
</dbReference>
<keyword evidence="10" id="KW-0328">Glycosyltransferase</keyword>
<feature type="transmembrane region" description="Helical" evidence="8">
    <location>
        <begin position="229"/>
        <end position="250"/>
    </location>
</feature>
<keyword evidence="4 8" id="KW-0812">Transmembrane</keyword>
<evidence type="ECO:0000256" key="4">
    <source>
        <dbReference type="ARBA" id="ARBA00022692"/>
    </source>
</evidence>
<dbReference type="Proteomes" id="UP000000745">
    <property type="component" value="Chromosome"/>
</dbReference>
<dbReference type="PANTHER" id="PTHR43791:SF36">
    <property type="entry name" value="TRANSPORTER, PUTATIVE (AFU_ORTHOLOGUE AFUA_6G08340)-RELATED"/>
    <property type="match status" value="1"/>
</dbReference>
<dbReference type="KEGG" id="efe:EFER_0429"/>
<dbReference type="GO" id="GO:0004850">
    <property type="term" value="F:uridine phosphorylase activity"/>
    <property type="evidence" value="ECO:0007669"/>
    <property type="project" value="UniProtKB-EC"/>
</dbReference>
<evidence type="ECO:0000256" key="2">
    <source>
        <dbReference type="ARBA" id="ARBA00022448"/>
    </source>
</evidence>
<gene>
    <name evidence="10" type="ordered locus">EFER_0429</name>
</gene>
<dbReference type="HOGENOM" id="CLU_001265_0_0_6"/>
<feature type="transmembrane region" description="Helical" evidence="8">
    <location>
        <begin position="338"/>
        <end position="355"/>
    </location>
</feature>
<evidence type="ECO:0000256" key="5">
    <source>
        <dbReference type="ARBA" id="ARBA00022989"/>
    </source>
</evidence>
<dbReference type="CDD" id="cd17319">
    <property type="entry name" value="MFS_ExuT_GudP_like"/>
    <property type="match status" value="1"/>
</dbReference>
<dbReference type="FunFam" id="1.20.1250.20:FF:000018">
    <property type="entry name" value="MFS transporter permease"/>
    <property type="match status" value="1"/>
</dbReference>
<dbReference type="PROSITE" id="PS50850">
    <property type="entry name" value="MFS"/>
    <property type="match status" value="1"/>
</dbReference>
<reference evidence="11" key="1">
    <citation type="journal article" date="2009" name="PLoS Genet.">
        <title>Organised genome dynamics in the Escherichia coli species results in highly diverse adaptive paths.</title>
        <authorList>
            <person name="Touchon M."/>
            <person name="Hoede C."/>
            <person name="Tenaillon O."/>
            <person name="Barbe V."/>
            <person name="Baeriswyl S."/>
            <person name="Bidet P."/>
            <person name="Bingen E."/>
            <person name="Bonacorsi S."/>
            <person name="Bouchier C."/>
            <person name="Bouvet O."/>
            <person name="Calteau A."/>
            <person name="Chiapello H."/>
            <person name="Clermont O."/>
            <person name="Cruveiller S."/>
            <person name="Danchin A."/>
            <person name="Diard M."/>
            <person name="Dossat C."/>
            <person name="Karoui M.E."/>
            <person name="Frapy E."/>
            <person name="Garry L."/>
            <person name="Ghigo J.M."/>
            <person name="Gilles A.M."/>
            <person name="Johnson J."/>
            <person name="Le Bouguenec C."/>
            <person name="Lescat M."/>
            <person name="Mangenot S."/>
            <person name="Martinez-Jehanne V."/>
            <person name="Matic I."/>
            <person name="Nassif X."/>
            <person name="Oztas S."/>
            <person name="Petit M.A."/>
            <person name="Pichon C."/>
            <person name="Rouy Z."/>
            <person name="Ruf C.S."/>
            <person name="Schneider D."/>
            <person name="Tourret J."/>
            <person name="Vacherie B."/>
            <person name="Vallenet D."/>
            <person name="Medigue C."/>
            <person name="Rocha E.P.C."/>
            <person name="Denamur E."/>
        </authorList>
    </citation>
    <scope>NUCLEOTIDE SEQUENCE [LARGE SCALE GENOMIC DNA]</scope>
    <source>
        <strain evidence="11">ATCC 35469 / DSM 13698 / BCRC 15582 / CCUG 18766 / IAM 14443 / JCM 21226 / LMG 7866 / NBRC 102419 / NCTC 12128 / CDC 0568-73</strain>
    </source>
</reference>
<dbReference type="GO" id="GO:0022857">
    <property type="term" value="F:transmembrane transporter activity"/>
    <property type="evidence" value="ECO:0007669"/>
    <property type="project" value="InterPro"/>
</dbReference>
<dbReference type="Gene3D" id="1.20.1250.20">
    <property type="entry name" value="MFS general substrate transporter like domains"/>
    <property type="match status" value="2"/>
</dbReference>
<name>B7LT26_ESCF3</name>
<dbReference type="InterPro" id="IPR011701">
    <property type="entry name" value="MFS"/>
</dbReference>
<comment type="subcellular location">
    <subcellularLocation>
        <location evidence="1">Membrane</location>
        <topology evidence="1">Multi-pass membrane protein</topology>
    </subcellularLocation>
</comment>
<dbReference type="EC" id="2.4.2.3" evidence="10"/>
<feature type="transmembrane region" description="Helical" evidence="8">
    <location>
        <begin position="69"/>
        <end position="87"/>
    </location>
</feature>
<dbReference type="InterPro" id="IPR036259">
    <property type="entry name" value="MFS_trans_sf"/>
</dbReference>
<feature type="transmembrane region" description="Helical" evidence="8">
    <location>
        <begin position="423"/>
        <end position="444"/>
    </location>
</feature>
<evidence type="ECO:0000259" key="9">
    <source>
        <dbReference type="PROSITE" id="PS50850"/>
    </source>
</evidence>
<organism evidence="10 11">
    <name type="scientific">Escherichia fergusonii (strain ATCC 35469 / DSM 13698 / CCUG 18766 / IAM 14443 / JCM 21226 / LMG 7866 / NBRC 102419 / NCTC 12128 / CDC 0568-73)</name>
    <dbReference type="NCBI Taxonomy" id="585054"/>
    <lineage>
        <taxon>Bacteria</taxon>
        <taxon>Pseudomonadati</taxon>
        <taxon>Pseudomonadota</taxon>
        <taxon>Gammaproteobacteria</taxon>
        <taxon>Enterobacterales</taxon>
        <taxon>Enterobacteriaceae</taxon>
        <taxon>Escherichia</taxon>
    </lineage>
</organism>
<feature type="transmembrane region" description="Helical" evidence="8">
    <location>
        <begin position="136"/>
        <end position="155"/>
    </location>
</feature>
<dbReference type="Pfam" id="PF07690">
    <property type="entry name" value="MFS_1"/>
    <property type="match status" value="1"/>
</dbReference>
<feature type="transmembrane region" description="Helical" evidence="8">
    <location>
        <begin position="99"/>
        <end position="120"/>
    </location>
</feature>
<dbReference type="AlphaFoldDB" id="B7LT26"/>
<evidence type="ECO:0000256" key="7">
    <source>
        <dbReference type="SAM" id="MobiDB-lite"/>
    </source>
</evidence>
<feature type="transmembrane region" description="Helical" evidence="8">
    <location>
        <begin position="161"/>
        <end position="182"/>
    </location>
</feature>
<feature type="region of interest" description="Disordered" evidence="7">
    <location>
        <begin position="28"/>
        <end position="54"/>
    </location>
</feature>
<evidence type="ECO:0000313" key="10">
    <source>
        <dbReference type="EMBL" id="CAQ87989.1"/>
    </source>
</evidence>
<protein>
    <submittedName>
        <fullName evidence="10">Tartrate transporter</fullName>
        <ecNumber evidence="10">2.4.2.3</ecNumber>
    </submittedName>
</protein>
<keyword evidence="10" id="KW-0808">Transferase</keyword>
<feature type="transmembrane region" description="Helical" evidence="8">
    <location>
        <begin position="296"/>
        <end position="318"/>
    </location>
</feature>
<accession>B7LT26</accession>